<organism evidence="2 3">
    <name type="scientific">Teratosphaeria nubilosa</name>
    <dbReference type="NCBI Taxonomy" id="161662"/>
    <lineage>
        <taxon>Eukaryota</taxon>
        <taxon>Fungi</taxon>
        <taxon>Dikarya</taxon>
        <taxon>Ascomycota</taxon>
        <taxon>Pezizomycotina</taxon>
        <taxon>Dothideomycetes</taxon>
        <taxon>Dothideomycetidae</taxon>
        <taxon>Mycosphaerellales</taxon>
        <taxon>Teratosphaeriaceae</taxon>
        <taxon>Teratosphaeria</taxon>
    </lineage>
</organism>
<evidence type="ECO:0000256" key="1">
    <source>
        <dbReference type="SAM" id="MobiDB-lite"/>
    </source>
</evidence>
<sequence length="422" mass="47115">MSLRSVIFIKRPDIRRHPIDPIDTLECSFGMRMQPGRIEQHLSPSKTVMADPQDQIYPDHIFWTLSMSWTLDNGIIVDGINADLVRQYPELEDIMSLFLQECEQTDVSAPNTTSNSFNFDVDVNDSHNSFQPDGITTDMITAVGNTMAPAPVPSSHGQDSEHSTYPSIKKEAAPAPSPAVQRLPEYVIDFADANAARMYLAHPDPEDCQTLSIPDDDLTAVQANQQHHFAKLLLEAIATPGLLDLPAEQFGDKNKLLQKFRGQQNSTMVKITNEMSTAAQQKTARANCLLAVDAAIFVSKHGIPKHLYNAALTNSSSVKAKRKAHADMRSKCSDRLEAMVAVVRDYKLAALDVLTGKNTHRFAYDPKFYAEEKLQYLLSNVQRQENAEAVQAAKPELGMRKLVKRKQRDGEEVEDSNKRIKL</sequence>
<dbReference type="EMBL" id="ML995819">
    <property type="protein sequence ID" value="KAF2771500.1"/>
    <property type="molecule type" value="Genomic_DNA"/>
</dbReference>
<feature type="compositionally biased region" description="Basic and acidic residues" evidence="1">
    <location>
        <begin position="158"/>
        <end position="172"/>
    </location>
</feature>
<proteinExistence type="predicted"/>
<evidence type="ECO:0000313" key="3">
    <source>
        <dbReference type="Proteomes" id="UP000799436"/>
    </source>
</evidence>
<name>A0A6G1LFV3_9PEZI</name>
<keyword evidence="3" id="KW-1185">Reference proteome</keyword>
<dbReference type="AlphaFoldDB" id="A0A6G1LFV3"/>
<evidence type="ECO:0000313" key="2">
    <source>
        <dbReference type="EMBL" id="KAF2771500.1"/>
    </source>
</evidence>
<protein>
    <submittedName>
        <fullName evidence="2">Uncharacterized protein</fullName>
    </submittedName>
</protein>
<dbReference type="Proteomes" id="UP000799436">
    <property type="component" value="Unassembled WGS sequence"/>
</dbReference>
<accession>A0A6G1LFV3</accession>
<reference evidence="2" key="1">
    <citation type="journal article" date="2020" name="Stud. Mycol.">
        <title>101 Dothideomycetes genomes: a test case for predicting lifestyles and emergence of pathogens.</title>
        <authorList>
            <person name="Haridas S."/>
            <person name="Albert R."/>
            <person name="Binder M."/>
            <person name="Bloem J."/>
            <person name="Labutti K."/>
            <person name="Salamov A."/>
            <person name="Andreopoulos B."/>
            <person name="Baker S."/>
            <person name="Barry K."/>
            <person name="Bills G."/>
            <person name="Bluhm B."/>
            <person name="Cannon C."/>
            <person name="Castanera R."/>
            <person name="Culley D."/>
            <person name="Daum C."/>
            <person name="Ezra D."/>
            <person name="Gonzalez J."/>
            <person name="Henrissat B."/>
            <person name="Kuo A."/>
            <person name="Liang C."/>
            <person name="Lipzen A."/>
            <person name="Lutzoni F."/>
            <person name="Magnuson J."/>
            <person name="Mondo S."/>
            <person name="Nolan M."/>
            <person name="Ohm R."/>
            <person name="Pangilinan J."/>
            <person name="Park H.-J."/>
            <person name="Ramirez L."/>
            <person name="Alfaro M."/>
            <person name="Sun H."/>
            <person name="Tritt A."/>
            <person name="Yoshinaga Y."/>
            <person name="Zwiers L.-H."/>
            <person name="Turgeon B."/>
            <person name="Goodwin S."/>
            <person name="Spatafora J."/>
            <person name="Crous P."/>
            <person name="Grigoriev I."/>
        </authorList>
    </citation>
    <scope>NUCLEOTIDE SEQUENCE</scope>
    <source>
        <strain evidence="2">CBS 116005</strain>
    </source>
</reference>
<gene>
    <name evidence="2" type="ORF">EJ03DRAFT_381349</name>
</gene>
<dbReference type="OrthoDB" id="3942988at2759"/>
<feature type="region of interest" description="Disordered" evidence="1">
    <location>
        <begin position="403"/>
        <end position="422"/>
    </location>
</feature>
<feature type="region of interest" description="Disordered" evidence="1">
    <location>
        <begin position="148"/>
        <end position="178"/>
    </location>
</feature>